<dbReference type="InterPro" id="IPR039421">
    <property type="entry name" value="Type_1_exporter"/>
</dbReference>
<feature type="transmembrane region" description="Helical" evidence="8">
    <location>
        <begin position="264"/>
        <end position="285"/>
    </location>
</feature>
<protein>
    <recommendedName>
        <fullName evidence="13">ABC transporter</fullName>
    </recommendedName>
</protein>
<dbReference type="PROSITE" id="PS00211">
    <property type="entry name" value="ABC_TRANSPORTER_1"/>
    <property type="match status" value="1"/>
</dbReference>
<dbReference type="Gene3D" id="1.20.1560.10">
    <property type="entry name" value="ABC transporter type 1, transmembrane domain"/>
    <property type="match status" value="1"/>
</dbReference>
<feature type="transmembrane region" description="Helical" evidence="8">
    <location>
        <begin position="75"/>
        <end position="92"/>
    </location>
</feature>
<feature type="transmembrane region" description="Helical" evidence="8">
    <location>
        <begin position="163"/>
        <end position="196"/>
    </location>
</feature>
<dbReference type="Proteomes" id="UP001156903">
    <property type="component" value="Unassembled WGS sequence"/>
</dbReference>
<keyword evidence="2" id="KW-1003">Cell membrane</keyword>
<keyword evidence="5" id="KW-0067">ATP-binding</keyword>
<comment type="subcellular location">
    <subcellularLocation>
        <location evidence="1">Cell membrane</location>
        <topology evidence="1">Multi-pass membrane protein</topology>
    </subcellularLocation>
</comment>
<dbReference type="RefSeq" id="WP_284307610.1">
    <property type="nucleotide sequence ID" value="NZ_BSPB01000012.1"/>
</dbReference>
<evidence type="ECO:0000313" key="11">
    <source>
        <dbReference type="EMBL" id="GLS14495.1"/>
    </source>
</evidence>
<keyword evidence="6 8" id="KW-1133">Transmembrane helix</keyword>
<dbReference type="InterPro" id="IPR011527">
    <property type="entry name" value="ABC1_TM_dom"/>
</dbReference>
<evidence type="ECO:0000256" key="2">
    <source>
        <dbReference type="ARBA" id="ARBA00022475"/>
    </source>
</evidence>
<dbReference type="SMART" id="SM00382">
    <property type="entry name" value="AAA"/>
    <property type="match status" value="1"/>
</dbReference>
<keyword evidence="3 8" id="KW-0812">Transmembrane</keyword>
<dbReference type="PANTHER" id="PTHR24221:SF654">
    <property type="entry name" value="ATP-BINDING CASSETTE SUB-FAMILY B MEMBER 6"/>
    <property type="match status" value="1"/>
</dbReference>
<dbReference type="Pfam" id="PF00005">
    <property type="entry name" value="ABC_tran"/>
    <property type="match status" value="1"/>
</dbReference>
<reference evidence="12" key="1">
    <citation type="journal article" date="2019" name="Int. J. Syst. Evol. Microbiol.">
        <title>The Global Catalogue of Microorganisms (GCM) 10K type strain sequencing project: providing services to taxonomists for standard genome sequencing and annotation.</title>
        <authorList>
            <consortium name="The Broad Institute Genomics Platform"/>
            <consortium name="The Broad Institute Genome Sequencing Center for Infectious Disease"/>
            <person name="Wu L."/>
            <person name="Ma J."/>
        </authorList>
    </citation>
    <scope>NUCLEOTIDE SEQUENCE [LARGE SCALE GENOMIC DNA]</scope>
    <source>
        <strain evidence="12">NBRC 109341</strain>
    </source>
</reference>
<dbReference type="PROSITE" id="PS50893">
    <property type="entry name" value="ABC_TRANSPORTER_2"/>
    <property type="match status" value="1"/>
</dbReference>
<evidence type="ECO:0000256" key="4">
    <source>
        <dbReference type="ARBA" id="ARBA00022741"/>
    </source>
</evidence>
<evidence type="ECO:0000256" key="8">
    <source>
        <dbReference type="SAM" id="Phobius"/>
    </source>
</evidence>
<keyword evidence="7 8" id="KW-0472">Membrane</keyword>
<feature type="transmembrane region" description="Helical" evidence="8">
    <location>
        <begin position="41"/>
        <end position="63"/>
    </location>
</feature>
<dbReference type="SUPFAM" id="SSF52540">
    <property type="entry name" value="P-loop containing nucleoside triphosphate hydrolases"/>
    <property type="match status" value="1"/>
</dbReference>
<dbReference type="InterPro" id="IPR027417">
    <property type="entry name" value="P-loop_NTPase"/>
</dbReference>
<dbReference type="SUPFAM" id="SSF90123">
    <property type="entry name" value="ABC transporter transmembrane region"/>
    <property type="match status" value="1"/>
</dbReference>
<dbReference type="PANTHER" id="PTHR24221">
    <property type="entry name" value="ATP-BINDING CASSETTE SUB-FAMILY B"/>
    <property type="match status" value="1"/>
</dbReference>
<evidence type="ECO:0008006" key="13">
    <source>
        <dbReference type="Google" id="ProtNLM"/>
    </source>
</evidence>
<dbReference type="Pfam" id="PF00664">
    <property type="entry name" value="ABC_membrane"/>
    <property type="match status" value="1"/>
</dbReference>
<evidence type="ECO:0000256" key="3">
    <source>
        <dbReference type="ARBA" id="ARBA00022692"/>
    </source>
</evidence>
<evidence type="ECO:0000256" key="5">
    <source>
        <dbReference type="ARBA" id="ARBA00022840"/>
    </source>
</evidence>
<comment type="caution">
    <text evidence="11">The sequence shown here is derived from an EMBL/GenBank/DDBJ whole genome shotgun (WGS) entry which is preliminary data.</text>
</comment>
<name>A0ABQ6C3J2_9BURK</name>
<gene>
    <name evidence="11" type="ORF">GCM10007935_19260</name>
</gene>
<evidence type="ECO:0000256" key="7">
    <source>
        <dbReference type="ARBA" id="ARBA00023136"/>
    </source>
</evidence>
<evidence type="ECO:0000259" key="10">
    <source>
        <dbReference type="PROSITE" id="PS50929"/>
    </source>
</evidence>
<organism evidence="11 12">
    <name type="scientific">Hydrogenophaga electricum</name>
    <dbReference type="NCBI Taxonomy" id="1230953"/>
    <lineage>
        <taxon>Bacteria</taxon>
        <taxon>Pseudomonadati</taxon>
        <taxon>Pseudomonadota</taxon>
        <taxon>Betaproteobacteria</taxon>
        <taxon>Burkholderiales</taxon>
        <taxon>Comamonadaceae</taxon>
        <taxon>Hydrogenophaga</taxon>
    </lineage>
</organism>
<dbReference type="InterPro" id="IPR003439">
    <property type="entry name" value="ABC_transporter-like_ATP-bd"/>
</dbReference>
<keyword evidence="4" id="KW-0547">Nucleotide-binding</keyword>
<accession>A0ABQ6C3J2</accession>
<dbReference type="InterPro" id="IPR017871">
    <property type="entry name" value="ABC_transporter-like_CS"/>
</dbReference>
<proteinExistence type="predicted"/>
<dbReference type="InterPro" id="IPR036640">
    <property type="entry name" value="ABC1_TM_sf"/>
</dbReference>
<feature type="domain" description="ABC transmembrane type-1" evidence="10">
    <location>
        <begin position="48"/>
        <end position="320"/>
    </location>
</feature>
<dbReference type="Gene3D" id="3.40.50.300">
    <property type="entry name" value="P-loop containing nucleotide triphosphate hydrolases"/>
    <property type="match status" value="1"/>
</dbReference>
<dbReference type="PROSITE" id="PS50929">
    <property type="entry name" value="ABC_TM1F"/>
    <property type="match status" value="1"/>
</dbReference>
<evidence type="ECO:0000256" key="1">
    <source>
        <dbReference type="ARBA" id="ARBA00004651"/>
    </source>
</evidence>
<dbReference type="InterPro" id="IPR003593">
    <property type="entry name" value="AAA+_ATPase"/>
</dbReference>
<sequence>MIKLLLPRQLVNRPSAPDEQRPFAQALPQAFERAYPLLRRAAMGSLPISLFGLLPSIFVLQVYDRVISRSATATLVALVAGIFCFLGVEYFLRARRSRALRNAGATIDHQVSGALLASLMRRPLRVLEARPTSAWLMLFRDVSAVRGTVTGGLMSAIFDLPMALFALIVIGIVAWPVLPVVLVFLGLMAFLAWWWADEVRAGRVEETARARDLDRIASEICRARETIKTLGQDAPVTELWRRSYDDWLTESFRKNGELENAREASTVLLTVFSVLAVTAGALAVTDQLMTVGSLMAVNMLAIKALSPVAGLATNWRLLARASEAAQRLETVLSEPVERADSGLNLPKPTGRLLLADVSFTFHENARPVFEGLNLQIGPTGLHVIVGRNGAGKSTLAKLLSGLYTPTKGQVRLDEYDLAQFSRGELAPWVSTLSQEVYWFSGPLIDTLRRTAPGQTDEQIFAACRLSGAHEFIARLPDGYHTEVGEGGAGLSVGERRKLALAQLFLRQPAVLVLDEPSNDLDFASEAALIAALSAVARQRTVIVVTHSLRLVSAATQIYHVRGDGQVEQGPPAAMVPRLFGVQRPLPAALPDMPSQAGVPA</sequence>
<evidence type="ECO:0000313" key="12">
    <source>
        <dbReference type="Proteomes" id="UP001156903"/>
    </source>
</evidence>
<keyword evidence="12" id="KW-1185">Reference proteome</keyword>
<feature type="domain" description="ABC transporter" evidence="9">
    <location>
        <begin position="352"/>
        <end position="587"/>
    </location>
</feature>
<evidence type="ECO:0000256" key="6">
    <source>
        <dbReference type="ARBA" id="ARBA00022989"/>
    </source>
</evidence>
<evidence type="ECO:0000259" key="9">
    <source>
        <dbReference type="PROSITE" id="PS50893"/>
    </source>
</evidence>
<dbReference type="EMBL" id="BSPB01000012">
    <property type="protein sequence ID" value="GLS14495.1"/>
    <property type="molecule type" value="Genomic_DNA"/>
</dbReference>